<dbReference type="Proteomes" id="UP001220610">
    <property type="component" value="Chromosome"/>
</dbReference>
<evidence type="ECO:0000313" key="9">
    <source>
        <dbReference type="Proteomes" id="UP001220610"/>
    </source>
</evidence>
<dbReference type="GO" id="GO:0009279">
    <property type="term" value="C:cell outer membrane"/>
    <property type="evidence" value="ECO:0007669"/>
    <property type="project" value="UniProtKB-SubCell"/>
</dbReference>
<dbReference type="InterPro" id="IPR012944">
    <property type="entry name" value="SusD_RagB_dom"/>
</dbReference>
<comment type="similarity">
    <text evidence="2">Belongs to the SusD family.</text>
</comment>
<keyword evidence="4" id="KW-0472">Membrane</keyword>
<accession>A0AAJ5WV05</accession>
<gene>
    <name evidence="8" type="ORF">P0Y53_01370</name>
</gene>
<dbReference type="Gene3D" id="1.25.40.900">
    <property type="match status" value="1"/>
</dbReference>
<evidence type="ECO:0000256" key="1">
    <source>
        <dbReference type="ARBA" id="ARBA00004442"/>
    </source>
</evidence>
<sequence length="471" mass="54156">MRTYQYCIYIFTLLVMTLYSCNKEWLEVKADAQQAVPTTNKDFQALLDQSVRMNNFLISLGEVAADGHYVDESAWNSADAIAKNAYTWSHDLPYRDVVSWLGIYNRIFNNNIVLDGMTKRIDPVSEDDKFVLGQALFNRSVAFWSVAQHYCNPFNNNTASSELGIPLRLNIDLAEQSKRSTVMQTYGQILSDLKTSATYLPKDTPYPTRPDKAAAFAMLARTYLSMSIYDSAYVYSNRSLELENDLIDFTELSESQPNFGLFPKEVLFHDVLYTGEVSGFLTRNYLVDSTFYDSYDENDLRKIILFSKNNNLVTFKGNYNDNADELFAGLAVDEMYLVRAECLVRLGKIDEGLNDLNYLLKKRYKKSVDGTSLFEDYTAVGETEALQYVLQERRKELILRGLRWSDLRRLNSDERFDVTIDRIVDDELITLLPGSKRYTFPIPDDVIEQSGMTQNMMFLPPTKVRVINIEK</sequence>
<dbReference type="PROSITE" id="PS51257">
    <property type="entry name" value="PROKAR_LIPOPROTEIN"/>
    <property type="match status" value="1"/>
</dbReference>
<dbReference type="InterPro" id="IPR033985">
    <property type="entry name" value="SusD-like_N"/>
</dbReference>
<organism evidence="8 9">
    <name type="scientific">Candidatus Pseudobacter hemicellulosilyticus</name>
    <dbReference type="NCBI Taxonomy" id="3121375"/>
    <lineage>
        <taxon>Bacteria</taxon>
        <taxon>Pseudomonadati</taxon>
        <taxon>Bacteroidota</taxon>
        <taxon>Chitinophagia</taxon>
        <taxon>Chitinophagales</taxon>
        <taxon>Chitinophagaceae</taxon>
        <taxon>Pseudobacter</taxon>
    </lineage>
</organism>
<feature type="domain" description="SusD-like N-terminal" evidence="7">
    <location>
        <begin position="24"/>
        <end position="224"/>
    </location>
</feature>
<keyword evidence="5" id="KW-0998">Cell outer membrane</keyword>
<dbReference type="Gene3D" id="2.20.20.130">
    <property type="match status" value="1"/>
</dbReference>
<dbReference type="EMBL" id="CP119311">
    <property type="protein sequence ID" value="WEK36137.1"/>
    <property type="molecule type" value="Genomic_DNA"/>
</dbReference>
<dbReference type="Gene3D" id="1.25.40.390">
    <property type="match status" value="1"/>
</dbReference>
<dbReference type="AlphaFoldDB" id="A0AAJ5WV05"/>
<comment type="subcellular location">
    <subcellularLocation>
        <location evidence="1">Cell outer membrane</location>
    </subcellularLocation>
</comment>
<evidence type="ECO:0000259" key="6">
    <source>
        <dbReference type="Pfam" id="PF07980"/>
    </source>
</evidence>
<protein>
    <submittedName>
        <fullName evidence="8">RagB/SusD family nutrient uptake outer membrane protein</fullName>
    </submittedName>
</protein>
<dbReference type="SUPFAM" id="SSF48452">
    <property type="entry name" value="TPR-like"/>
    <property type="match status" value="1"/>
</dbReference>
<feature type="domain" description="RagB/SusD" evidence="6">
    <location>
        <begin position="287"/>
        <end position="455"/>
    </location>
</feature>
<dbReference type="Pfam" id="PF14322">
    <property type="entry name" value="SusD-like_3"/>
    <property type="match status" value="1"/>
</dbReference>
<evidence type="ECO:0000256" key="2">
    <source>
        <dbReference type="ARBA" id="ARBA00006275"/>
    </source>
</evidence>
<evidence type="ECO:0000259" key="7">
    <source>
        <dbReference type="Pfam" id="PF14322"/>
    </source>
</evidence>
<evidence type="ECO:0000256" key="3">
    <source>
        <dbReference type="ARBA" id="ARBA00022729"/>
    </source>
</evidence>
<reference evidence="8" key="1">
    <citation type="submission" date="2023-03" db="EMBL/GenBank/DDBJ databases">
        <title>Andean soil-derived lignocellulolytic bacterial consortium as a source of novel taxa and putative plastic-active enzymes.</title>
        <authorList>
            <person name="Diaz-Garcia L."/>
            <person name="Chuvochina M."/>
            <person name="Feuerriegel G."/>
            <person name="Bunk B."/>
            <person name="Sproer C."/>
            <person name="Streit W.R."/>
            <person name="Rodriguez L.M."/>
            <person name="Overmann J."/>
            <person name="Jimenez D.J."/>
        </authorList>
    </citation>
    <scope>NUCLEOTIDE SEQUENCE</scope>
    <source>
        <strain evidence="8">MAG 7</strain>
    </source>
</reference>
<evidence type="ECO:0000256" key="4">
    <source>
        <dbReference type="ARBA" id="ARBA00023136"/>
    </source>
</evidence>
<name>A0AAJ5WV05_9BACT</name>
<proteinExistence type="inferred from homology"/>
<dbReference type="InterPro" id="IPR011990">
    <property type="entry name" value="TPR-like_helical_dom_sf"/>
</dbReference>
<evidence type="ECO:0000313" key="8">
    <source>
        <dbReference type="EMBL" id="WEK36137.1"/>
    </source>
</evidence>
<keyword evidence="3" id="KW-0732">Signal</keyword>
<evidence type="ECO:0000256" key="5">
    <source>
        <dbReference type="ARBA" id="ARBA00023237"/>
    </source>
</evidence>
<dbReference type="Pfam" id="PF07980">
    <property type="entry name" value="SusD_RagB"/>
    <property type="match status" value="1"/>
</dbReference>